<protein>
    <recommendedName>
        <fullName evidence="3">ABC transport system substrate-binding protein</fullName>
    </recommendedName>
</protein>
<dbReference type="Pfam" id="PF04392">
    <property type="entry name" value="ABC_sub_bind"/>
    <property type="match status" value="1"/>
</dbReference>
<proteinExistence type="predicted"/>
<accession>A0A109JM31</accession>
<sequence length="348" mass="37773">MRCHPLVDVLTLRPSLLGLAMKRREFITSVASTITAWPFVGLAQTASNVYHIGILSTNALPPETSVGAAILRAFARHGYIPDRNVALEMRAGEDHSEQLPQLAEELVASKVDLIMTFSFPAVAVAKNATTTIPIVTTEAGGDPVSLGLVKSLSRPGGNITGVSDMAIELAPKRLELLKDMVPTLRTVAVLFNKSDLGMTLRYQGVAAAARTMGVRVQSLGVREPEDFDEAFASMVSDPPDAILMVSDILTFLNRRRVYEFAAEHRLPAAYERANYVHDGGLSAYSPDLDEIYDRATSLIDRILRGDKPADLPFEQPTRFHISINLKTAKALGIIVPASVIARADDVIE</sequence>
<dbReference type="PANTHER" id="PTHR35271:SF1">
    <property type="entry name" value="ABC TRANSPORTER, SUBSTRATE-BINDING LIPOPROTEIN"/>
    <property type="match status" value="1"/>
</dbReference>
<organism evidence="1 2">
    <name type="scientific">Bradyrhizobium macuxiense</name>
    <dbReference type="NCBI Taxonomy" id="1755647"/>
    <lineage>
        <taxon>Bacteria</taxon>
        <taxon>Pseudomonadati</taxon>
        <taxon>Pseudomonadota</taxon>
        <taxon>Alphaproteobacteria</taxon>
        <taxon>Hyphomicrobiales</taxon>
        <taxon>Nitrobacteraceae</taxon>
        <taxon>Bradyrhizobium</taxon>
    </lineage>
</organism>
<reference evidence="1 2" key="1">
    <citation type="submission" date="2015-11" db="EMBL/GenBank/DDBJ databases">
        <title>Draft Genome Sequence of the Strain BR 10303 (Bradyrhizobium sp.) isolated from nodules of Centrolobium paraense.</title>
        <authorList>
            <person name="Zelli J.E."/>
            <person name="Simoes-Araujo J.L."/>
            <person name="Barauna A.C."/>
            <person name="Silva K."/>
        </authorList>
    </citation>
    <scope>NUCLEOTIDE SEQUENCE [LARGE SCALE GENOMIC DNA]</scope>
    <source>
        <strain evidence="1 2">BR 10303</strain>
    </source>
</reference>
<dbReference type="AlphaFoldDB" id="A0A109JM31"/>
<dbReference type="PANTHER" id="PTHR35271">
    <property type="entry name" value="ABC TRANSPORTER, SUBSTRATE-BINDING LIPOPROTEIN-RELATED"/>
    <property type="match status" value="1"/>
</dbReference>
<gene>
    <name evidence="1" type="ORF">AS156_12345</name>
</gene>
<evidence type="ECO:0000313" key="2">
    <source>
        <dbReference type="Proteomes" id="UP000057737"/>
    </source>
</evidence>
<dbReference type="CDD" id="cd06325">
    <property type="entry name" value="PBP1_ABC_unchar_transporter"/>
    <property type="match status" value="1"/>
</dbReference>
<dbReference type="SUPFAM" id="SSF53822">
    <property type="entry name" value="Periplasmic binding protein-like I"/>
    <property type="match status" value="1"/>
</dbReference>
<dbReference type="Proteomes" id="UP000057737">
    <property type="component" value="Unassembled WGS sequence"/>
</dbReference>
<dbReference type="InterPro" id="IPR007487">
    <property type="entry name" value="ABC_transpt-TYRBP-like"/>
</dbReference>
<keyword evidence="2" id="KW-1185">Reference proteome</keyword>
<evidence type="ECO:0008006" key="3">
    <source>
        <dbReference type="Google" id="ProtNLM"/>
    </source>
</evidence>
<dbReference type="InterPro" id="IPR028082">
    <property type="entry name" value="Peripla_BP_I"/>
</dbReference>
<name>A0A109JM31_9BRAD</name>
<dbReference type="EMBL" id="LNCU01000089">
    <property type="protein sequence ID" value="KWV51375.1"/>
    <property type="molecule type" value="Genomic_DNA"/>
</dbReference>
<comment type="caution">
    <text evidence="1">The sequence shown here is derived from an EMBL/GenBank/DDBJ whole genome shotgun (WGS) entry which is preliminary data.</text>
</comment>
<dbReference type="Gene3D" id="3.40.50.2300">
    <property type="match status" value="2"/>
</dbReference>
<evidence type="ECO:0000313" key="1">
    <source>
        <dbReference type="EMBL" id="KWV51375.1"/>
    </source>
</evidence>